<dbReference type="SUPFAM" id="SSF56317">
    <property type="entry name" value="Carbon-nitrogen hydrolase"/>
    <property type="match status" value="1"/>
</dbReference>
<reference evidence="4" key="1">
    <citation type="submission" date="2016-12" db="EMBL/GenBank/DDBJ databases">
        <title>Comparative genomics of four Isosphaeraceae planctomycetes: a common pool of plasmids and glycoside hydrolase genes.</title>
        <authorList>
            <person name="Ivanova A."/>
        </authorList>
    </citation>
    <scope>NUCLEOTIDE SEQUENCE [LARGE SCALE GENOMIC DNA]</scope>
    <source>
        <strain evidence="4">PX4</strain>
    </source>
</reference>
<dbReference type="RefSeq" id="WP_237170731.1">
    <property type="nucleotide sequence ID" value="NZ_CP019082.1"/>
</dbReference>
<evidence type="ECO:0000313" key="3">
    <source>
        <dbReference type="EMBL" id="APW59425.1"/>
    </source>
</evidence>
<accession>A0A1U7CKG2</accession>
<name>A0A1U7CKG2_9BACT</name>
<evidence type="ECO:0000313" key="4">
    <source>
        <dbReference type="Proteomes" id="UP000186309"/>
    </source>
</evidence>
<dbReference type="InterPro" id="IPR050345">
    <property type="entry name" value="Aliph_Amidase/BUP"/>
</dbReference>
<dbReference type="PANTHER" id="PTHR43674:SF2">
    <property type="entry name" value="BETA-UREIDOPROPIONASE"/>
    <property type="match status" value="1"/>
</dbReference>
<dbReference type="Gene3D" id="3.60.110.10">
    <property type="entry name" value="Carbon-nitrogen hydrolase"/>
    <property type="match status" value="1"/>
</dbReference>
<dbReference type="CDD" id="cd07197">
    <property type="entry name" value="nitrilase"/>
    <property type="match status" value="1"/>
</dbReference>
<dbReference type="KEGG" id="pbor:BSF38_00848"/>
<feature type="domain" description="CN hydrolase" evidence="2">
    <location>
        <begin position="3"/>
        <end position="257"/>
    </location>
</feature>
<proteinExistence type="predicted"/>
<dbReference type="AlphaFoldDB" id="A0A1U7CKG2"/>
<evidence type="ECO:0000259" key="2">
    <source>
        <dbReference type="PROSITE" id="PS50263"/>
    </source>
</evidence>
<dbReference type="PROSITE" id="PS50263">
    <property type="entry name" value="CN_HYDROLASE"/>
    <property type="match status" value="1"/>
</dbReference>
<sequence length="264" mass="29652">MKILAAAIQMPSDLLDLSANLQRADGLLREARQAGAELVVLPELFNTGYSLCPDYGPHSETAEGPTLSYLLQRSRRWKMCIAAGYVEREGRHLYDSVAFCTPDGDLHIYRKRNLVFWERFRFRPGRQPMVVATPWGRVGFAVCADMIYRRVWTDYRDRIDLAVVSAAWPEFADRGTGRRHWLLGHVGPLCSDIPAKVAVDLGVPVVFANQCGETRTTIPVLHTTILDRFAGRSSICDGRHGPPSGPTLIRRSFWLPSPSTRSEE</sequence>
<dbReference type="PANTHER" id="PTHR43674">
    <property type="entry name" value="NITRILASE C965.09-RELATED"/>
    <property type="match status" value="1"/>
</dbReference>
<organism evidence="3 4">
    <name type="scientific">Paludisphaera borealis</name>
    <dbReference type="NCBI Taxonomy" id="1387353"/>
    <lineage>
        <taxon>Bacteria</taxon>
        <taxon>Pseudomonadati</taxon>
        <taxon>Planctomycetota</taxon>
        <taxon>Planctomycetia</taxon>
        <taxon>Isosphaerales</taxon>
        <taxon>Isosphaeraceae</taxon>
        <taxon>Paludisphaera</taxon>
    </lineage>
</organism>
<dbReference type="EMBL" id="CP019082">
    <property type="protein sequence ID" value="APW59425.1"/>
    <property type="molecule type" value="Genomic_DNA"/>
</dbReference>
<dbReference type="STRING" id="1387353.BSF38_00848"/>
<dbReference type="InterPro" id="IPR003010">
    <property type="entry name" value="C-N_Hydrolase"/>
</dbReference>
<keyword evidence="1 3" id="KW-0378">Hydrolase</keyword>
<dbReference type="Pfam" id="PF00795">
    <property type="entry name" value="CN_hydrolase"/>
    <property type="match status" value="1"/>
</dbReference>
<protein>
    <submittedName>
        <fullName evidence="3">(R)-stereoselective amidase</fullName>
        <ecNumber evidence="3">3.5.1.100</ecNumber>
    </submittedName>
</protein>
<dbReference type="Proteomes" id="UP000186309">
    <property type="component" value="Chromosome"/>
</dbReference>
<gene>
    <name evidence="3" type="primary">ramA_1</name>
    <name evidence="3" type="ORF">BSF38_00848</name>
</gene>
<evidence type="ECO:0000256" key="1">
    <source>
        <dbReference type="ARBA" id="ARBA00022801"/>
    </source>
</evidence>
<dbReference type="InterPro" id="IPR036526">
    <property type="entry name" value="C-N_Hydrolase_sf"/>
</dbReference>
<keyword evidence="4" id="KW-1185">Reference proteome</keyword>
<dbReference type="EC" id="3.5.1.100" evidence="3"/>
<dbReference type="GO" id="GO:0016811">
    <property type="term" value="F:hydrolase activity, acting on carbon-nitrogen (but not peptide) bonds, in linear amides"/>
    <property type="evidence" value="ECO:0007669"/>
    <property type="project" value="TreeGrafter"/>
</dbReference>